<protein>
    <submittedName>
        <fullName evidence="1">Uncharacterized protein</fullName>
    </submittedName>
</protein>
<sequence length="68" mass="7548">KNKLNNVQSSQASSSNFQCDNSITIATTLPIVNETQQNSANEDKEIQRVSDCFDLQERSQNNNDSTIA</sequence>
<gene>
    <name evidence="1" type="ORF">SMN809_LOCUS41136</name>
</gene>
<feature type="non-terminal residue" evidence="1">
    <location>
        <position position="68"/>
    </location>
</feature>
<comment type="caution">
    <text evidence="1">The sequence shown here is derived from an EMBL/GenBank/DDBJ whole genome shotgun (WGS) entry which is preliminary data.</text>
</comment>
<proteinExistence type="predicted"/>
<evidence type="ECO:0000313" key="2">
    <source>
        <dbReference type="Proteomes" id="UP000676336"/>
    </source>
</evidence>
<reference evidence="1" key="1">
    <citation type="submission" date="2021-02" db="EMBL/GenBank/DDBJ databases">
        <authorList>
            <person name="Nowell W R."/>
        </authorList>
    </citation>
    <scope>NUCLEOTIDE SEQUENCE</scope>
</reference>
<feature type="non-terminal residue" evidence="1">
    <location>
        <position position="1"/>
    </location>
</feature>
<evidence type="ECO:0000313" key="1">
    <source>
        <dbReference type="EMBL" id="CAF4651917.1"/>
    </source>
</evidence>
<dbReference type="Proteomes" id="UP000676336">
    <property type="component" value="Unassembled WGS sequence"/>
</dbReference>
<dbReference type="AlphaFoldDB" id="A0A8S2ZPS3"/>
<organism evidence="1 2">
    <name type="scientific">Rotaria magnacalcarata</name>
    <dbReference type="NCBI Taxonomy" id="392030"/>
    <lineage>
        <taxon>Eukaryota</taxon>
        <taxon>Metazoa</taxon>
        <taxon>Spiralia</taxon>
        <taxon>Gnathifera</taxon>
        <taxon>Rotifera</taxon>
        <taxon>Eurotatoria</taxon>
        <taxon>Bdelloidea</taxon>
        <taxon>Philodinida</taxon>
        <taxon>Philodinidae</taxon>
        <taxon>Rotaria</taxon>
    </lineage>
</organism>
<dbReference type="EMBL" id="CAJOBI010115223">
    <property type="protein sequence ID" value="CAF4651917.1"/>
    <property type="molecule type" value="Genomic_DNA"/>
</dbReference>
<accession>A0A8S2ZPS3</accession>
<name>A0A8S2ZPS3_9BILA</name>